<dbReference type="PANTHER" id="PTHR36763:SF1">
    <property type="entry name" value="EXPRESSED PROTEIN"/>
    <property type="match status" value="1"/>
</dbReference>
<reference evidence="1 2" key="1">
    <citation type="journal article" date="2022" name="Nat. Plants">
        <title>Genomes of leafy and leafless Platanthera orchids illuminate the evolution of mycoheterotrophy.</title>
        <authorList>
            <person name="Li M.H."/>
            <person name="Liu K.W."/>
            <person name="Li Z."/>
            <person name="Lu H.C."/>
            <person name="Ye Q.L."/>
            <person name="Zhang D."/>
            <person name="Wang J.Y."/>
            <person name="Li Y.F."/>
            <person name="Zhong Z.M."/>
            <person name="Liu X."/>
            <person name="Yu X."/>
            <person name="Liu D.K."/>
            <person name="Tu X.D."/>
            <person name="Liu B."/>
            <person name="Hao Y."/>
            <person name="Liao X.Y."/>
            <person name="Jiang Y.T."/>
            <person name="Sun W.H."/>
            <person name="Chen J."/>
            <person name="Chen Y.Q."/>
            <person name="Ai Y."/>
            <person name="Zhai J.W."/>
            <person name="Wu S.S."/>
            <person name="Zhou Z."/>
            <person name="Hsiao Y.Y."/>
            <person name="Wu W.L."/>
            <person name="Chen Y.Y."/>
            <person name="Lin Y.F."/>
            <person name="Hsu J.L."/>
            <person name="Li C.Y."/>
            <person name="Wang Z.W."/>
            <person name="Zhao X."/>
            <person name="Zhong W.Y."/>
            <person name="Ma X.K."/>
            <person name="Ma L."/>
            <person name="Huang J."/>
            <person name="Chen G.Z."/>
            <person name="Huang M.Z."/>
            <person name="Huang L."/>
            <person name="Peng D.H."/>
            <person name="Luo Y.B."/>
            <person name="Zou S.Q."/>
            <person name="Chen S.P."/>
            <person name="Lan S."/>
            <person name="Tsai W.C."/>
            <person name="Van de Peer Y."/>
            <person name="Liu Z.J."/>
        </authorList>
    </citation>
    <scope>NUCLEOTIDE SEQUENCE [LARGE SCALE GENOMIC DNA]</scope>
    <source>
        <strain evidence="1">Lor288</strain>
    </source>
</reference>
<sequence>MDLQMVKESRRYDFYVENSIGKNITDYYRLLRRRPVAYYSSCLAVRILDRAGDMPTAPATRNELQSSGMLSRDQLLHLFSRFSFLTSQPDVKKRIVDAVRDKQGLLFVMRIKENINKVAVFSVSRSPSSLLSPANLPGHSSSLLAPATTSRSFPLLPCTTAHYRFLSCYIGALVITLNPLPNSSELLSRTATHPNLRITKGKSDQSLPKIHACSSSSTTAGLFILYHHQSLLHHPTPLMAGDLKQNPPVLCKISHRK</sequence>
<evidence type="ECO:0000313" key="2">
    <source>
        <dbReference type="Proteomes" id="UP001412067"/>
    </source>
</evidence>
<accession>A0ABR2LDU4</accession>
<gene>
    <name evidence="1" type="ORF">KSP40_PGU003528</name>
</gene>
<dbReference type="EMBL" id="JBBWWR010000021">
    <property type="protein sequence ID" value="KAK8938260.1"/>
    <property type="molecule type" value="Genomic_DNA"/>
</dbReference>
<dbReference type="PANTHER" id="PTHR36763">
    <property type="entry name" value="EXPRESSED PROTEIN"/>
    <property type="match status" value="1"/>
</dbReference>
<proteinExistence type="predicted"/>
<organism evidence="1 2">
    <name type="scientific">Platanthera guangdongensis</name>
    <dbReference type="NCBI Taxonomy" id="2320717"/>
    <lineage>
        <taxon>Eukaryota</taxon>
        <taxon>Viridiplantae</taxon>
        <taxon>Streptophyta</taxon>
        <taxon>Embryophyta</taxon>
        <taxon>Tracheophyta</taxon>
        <taxon>Spermatophyta</taxon>
        <taxon>Magnoliopsida</taxon>
        <taxon>Liliopsida</taxon>
        <taxon>Asparagales</taxon>
        <taxon>Orchidaceae</taxon>
        <taxon>Orchidoideae</taxon>
        <taxon>Orchideae</taxon>
        <taxon>Orchidinae</taxon>
        <taxon>Platanthera</taxon>
    </lineage>
</organism>
<comment type="caution">
    <text evidence="1">The sequence shown here is derived from an EMBL/GenBank/DDBJ whole genome shotgun (WGS) entry which is preliminary data.</text>
</comment>
<name>A0ABR2LDU4_9ASPA</name>
<protein>
    <submittedName>
        <fullName evidence="1">Uncharacterized protein</fullName>
    </submittedName>
</protein>
<dbReference type="Proteomes" id="UP001412067">
    <property type="component" value="Unassembled WGS sequence"/>
</dbReference>
<evidence type="ECO:0000313" key="1">
    <source>
        <dbReference type="EMBL" id="KAK8938260.1"/>
    </source>
</evidence>
<keyword evidence="2" id="KW-1185">Reference proteome</keyword>